<dbReference type="InParanoid" id="D3AWR2"/>
<organism evidence="2 3">
    <name type="scientific">Heterostelium pallidum (strain ATCC 26659 / Pp 5 / PN500)</name>
    <name type="common">Cellular slime mold</name>
    <name type="synonym">Polysphondylium pallidum</name>
    <dbReference type="NCBI Taxonomy" id="670386"/>
    <lineage>
        <taxon>Eukaryota</taxon>
        <taxon>Amoebozoa</taxon>
        <taxon>Evosea</taxon>
        <taxon>Eumycetozoa</taxon>
        <taxon>Dictyostelia</taxon>
        <taxon>Acytosteliales</taxon>
        <taxon>Acytosteliaceae</taxon>
        <taxon>Heterostelium</taxon>
    </lineage>
</organism>
<dbReference type="AlphaFoldDB" id="D3AWR2"/>
<dbReference type="EMBL" id="ADBJ01000002">
    <property type="protein sequence ID" value="EFA86735.1"/>
    <property type="molecule type" value="Genomic_DNA"/>
</dbReference>
<dbReference type="GeneID" id="31356073"/>
<protein>
    <submittedName>
        <fullName evidence="2">Uncharacterized protein</fullName>
    </submittedName>
</protein>
<feature type="transmembrane region" description="Helical" evidence="1">
    <location>
        <begin position="169"/>
        <end position="189"/>
    </location>
</feature>
<keyword evidence="1" id="KW-0812">Transmembrane</keyword>
<gene>
    <name evidence="2" type="ORF">PPL_00540</name>
</gene>
<evidence type="ECO:0000313" key="2">
    <source>
        <dbReference type="EMBL" id="EFA86735.1"/>
    </source>
</evidence>
<keyword evidence="1" id="KW-0472">Membrane</keyword>
<name>D3AWR2_HETP5</name>
<evidence type="ECO:0000256" key="1">
    <source>
        <dbReference type="SAM" id="Phobius"/>
    </source>
</evidence>
<accession>D3AWR2</accession>
<sequence length="191" mass="22253">MVLDTNTSTIQKKDIQNVKEKIMNFNENYIIISYLYKLKPESICEPLNGDYGTPSFHDNQVVVYNYSCRVVNPRYIHHLFSQPIRVTTNEKNLFNECSCISGHEHNGQYISGIEIKIRGYSNQFIYINAMSYHYNFGQCHLKTIYSDRPLQINDTFTQILILEEPSDHYIDWILGGISLALGSMIIFCYNK</sequence>
<dbReference type="RefSeq" id="XP_020438839.1">
    <property type="nucleotide sequence ID" value="XM_020571565.1"/>
</dbReference>
<dbReference type="Proteomes" id="UP000001396">
    <property type="component" value="Unassembled WGS sequence"/>
</dbReference>
<keyword evidence="1" id="KW-1133">Transmembrane helix</keyword>
<proteinExistence type="predicted"/>
<keyword evidence="3" id="KW-1185">Reference proteome</keyword>
<comment type="caution">
    <text evidence="2">The sequence shown here is derived from an EMBL/GenBank/DDBJ whole genome shotgun (WGS) entry which is preliminary data.</text>
</comment>
<evidence type="ECO:0000313" key="3">
    <source>
        <dbReference type="Proteomes" id="UP000001396"/>
    </source>
</evidence>
<reference evidence="2 3" key="1">
    <citation type="journal article" date="2011" name="Genome Res.">
        <title>Phylogeny-wide analysis of social amoeba genomes highlights ancient origins for complex intercellular communication.</title>
        <authorList>
            <person name="Heidel A.J."/>
            <person name="Lawal H.M."/>
            <person name="Felder M."/>
            <person name="Schilde C."/>
            <person name="Helps N.R."/>
            <person name="Tunggal B."/>
            <person name="Rivero F."/>
            <person name="John U."/>
            <person name="Schleicher M."/>
            <person name="Eichinger L."/>
            <person name="Platzer M."/>
            <person name="Noegel A.A."/>
            <person name="Schaap P."/>
            <person name="Gloeckner G."/>
        </authorList>
    </citation>
    <scope>NUCLEOTIDE SEQUENCE [LARGE SCALE GENOMIC DNA]</scope>
    <source>
        <strain evidence="3">ATCC 26659 / Pp 5 / PN500</strain>
    </source>
</reference>